<reference evidence="2 3" key="1">
    <citation type="submission" date="2020-03" db="EMBL/GenBank/DDBJ databases">
        <title>Hydrogenophaga sp. nov. isolated from cyanobacterial mat.</title>
        <authorList>
            <person name="Thorat V."/>
            <person name="Kirdat K."/>
            <person name="Tiwarekar B."/>
            <person name="Costa E.D."/>
            <person name="Yadav A."/>
        </authorList>
    </citation>
    <scope>NUCLEOTIDE SEQUENCE [LARGE SCALE GENOMIC DNA]</scope>
    <source>
        <strain evidence="2 3">BA0156</strain>
    </source>
</reference>
<name>A0A6G8IDT1_9BURK</name>
<dbReference type="InterPro" id="IPR050228">
    <property type="entry name" value="Carboxylesterase_BioH"/>
</dbReference>
<accession>A0A6G8IDT1</accession>
<evidence type="ECO:0000313" key="2">
    <source>
        <dbReference type="EMBL" id="QIM51347.1"/>
    </source>
</evidence>
<dbReference type="SUPFAM" id="SSF53474">
    <property type="entry name" value="alpha/beta-Hydrolases"/>
    <property type="match status" value="1"/>
</dbReference>
<sequence length="274" mass="30614">MTHIDVHGVRLEVAHIPGDNTRAPLVFLHEGLGSVSLWTQRGQSWPETLCRATGRAGWLYSRRGYGQSDPVHDVRGEPRIEGFWHVGRHEPDYMHREALEVLPALLAKLGIERPVLVGHSDGATIALLHASAHPVEACAVLAPHVFVEDVSVQAIAQARDAYLKDPDAPGSLRQRLARHHRDVDNAFWQWNDVWLSPAFRDYNIEAECRRIGSPLLLVQGENDEYGTLDQLRAIRRAAPHAGLHALPACGHSPHRDQPEALTRLLQQFVTNPRV</sequence>
<keyword evidence="2" id="KW-0378">Hydrolase</keyword>
<dbReference type="PANTHER" id="PTHR43194:SF2">
    <property type="entry name" value="PEROXISOMAL MEMBRANE PROTEIN LPX1"/>
    <property type="match status" value="1"/>
</dbReference>
<evidence type="ECO:0000313" key="3">
    <source>
        <dbReference type="Proteomes" id="UP000503162"/>
    </source>
</evidence>
<dbReference type="EMBL" id="CP049989">
    <property type="protein sequence ID" value="QIM51347.1"/>
    <property type="molecule type" value="Genomic_DNA"/>
</dbReference>
<dbReference type="Gene3D" id="3.40.50.1820">
    <property type="entry name" value="alpha/beta hydrolase"/>
    <property type="match status" value="1"/>
</dbReference>
<dbReference type="InterPro" id="IPR029058">
    <property type="entry name" value="AB_hydrolase_fold"/>
</dbReference>
<dbReference type="InterPro" id="IPR000073">
    <property type="entry name" value="AB_hydrolase_1"/>
</dbReference>
<keyword evidence="3" id="KW-1185">Reference proteome</keyword>
<dbReference type="PANTHER" id="PTHR43194">
    <property type="entry name" value="HYDROLASE ALPHA/BETA FOLD FAMILY"/>
    <property type="match status" value="1"/>
</dbReference>
<dbReference type="Proteomes" id="UP000503162">
    <property type="component" value="Chromosome"/>
</dbReference>
<dbReference type="GO" id="GO:0016787">
    <property type="term" value="F:hydrolase activity"/>
    <property type="evidence" value="ECO:0007669"/>
    <property type="project" value="UniProtKB-KW"/>
</dbReference>
<feature type="domain" description="AB hydrolase-1" evidence="1">
    <location>
        <begin position="25"/>
        <end position="261"/>
    </location>
</feature>
<protein>
    <submittedName>
        <fullName evidence="2">Alpha/beta hydrolase</fullName>
    </submittedName>
</protein>
<proteinExistence type="predicted"/>
<dbReference type="KEGG" id="hcz:G9Q37_03960"/>
<dbReference type="AlphaFoldDB" id="A0A6G8IDT1"/>
<dbReference type="RefSeq" id="WP_166224872.1">
    <property type="nucleotide sequence ID" value="NZ_CP049989.1"/>
</dbReference>
<dbReference type="Pfam" id="PF12697">
    <property type="entry name" value="Abhydrolase_6"/>
    <property type="match status" value="1"/>
</dbReference>
<gene>
    <name evidence="2" type="ORF">G9Q37_03960</name>
</gene>
<evidence type="ECO:0000259" key="1">
    <source>
        <dbReference type="Pfam" id="PF12697"/>
    </source>
</evidence>
<organism evidence="2 3">
    <name type="scientific">Hydrogenophaga crocea</name>
    <dbReference type="NCBI Taxonomy" id="2716225"/>
    <lineage>
        <taxon>Bacteria</taxon>
        <taxon>Pseudomonadati</taxon>
        <taxon>Pseudomonadota</taxon>
        <taxon>Betaproteobacteria</taxon>
        <taxon>Burkholderiales</taxon>
        <taxon>Comamonadaceae</taxon>
        <taxon>Hydrogenophaga</taxon>
    </lineage>
</organism>